<dbReference type="InterPro" id="IPR002818">
    <property type="entry name" value="DJ-1/PfpI"/>
</dbReference>
<name>A0ABY1PQ02_9HYPH</name>
<dbReference type="EMBL" id="FXTT01000010">
    <property type="protein sequence ID" value="SMP37215.1"/>
    <property type="molecule type" value="Genomic_DNA"/>
</dbReference>
<sequence length="328" mass="36427">MTQDPELKAAKGNDLRRIGFFFIDGFAMMSASSAIEPLRAANLLSGKQLYDVKFFSKGGGQAISSCGAMFETEPLKNVGNRIDILFVVVGGNPMSFDDEEVIERLRRFGVHGMPLGGISSGAVLLAKAGTLRNRRFTVHWEHFEELRALSGDFLMERRLFVMDRDRYTCAGGVAPLDMMHALIRSSHGAELAGAVSDWFIHTGIRAADAPQKSGYAGHDKQLHPKVLTALELMENHLADPLSLSQIAMLSGIGPRQLQRRFDEDFGKGIMQCYMDLRLQKADELVRKTRLPLMEVAMTTGFVNQAHFAKSYRSKFALSPTERRNKQTG</sequence>
<keyword evidence="1" id="KW-0805">Transcription regulation</keyword>
<dbReference type="InterPro" id="IPR018060">
    <property type="entry name" value="HTH_AraC"/>
</dbReference>
<dbReference type="Proteomes" id="UP001157914">
    <property type="component" value="Unassembled WGS sequence"/>
</dbReference>
<dbReference type="CDD" id="cd03136">
    <property type="entry name" value="GATase1_AraC_ArgR_like"/>
    <property type="match status" value="1"/>
</dbReference>
<keyword evidence="2" id="KW-0804">Transcription</keyword>
<dbReference type="SUPFAM" id="SSF52317">
    <property type="entry name" value="Class I glutamine amidotransferase-like"/>
    <property type="match status" value="1"/>
</dbReference>
<comment type="caution">
    <text evidence="4">The sequence shown here is derived from an EMBL/GenBank/DDBJ whole genome shotgun (WGS) entry which is preliminary data.</text>
</comment>
<dbReference type="PANTHER" id="PTHR43130">
    <property type="entry name" value="ARAC-FAMILY TRANSCRIPTIONAL REGULATOR"/>
    <property type="match status" value="1"/>
</dbReference>
<dbReference type="Gene3D" id="3.40.50.880">
    <property type="match status" value="1"/>
</dbReference>
<evidence type="ECO:0000256" key="1">
    <source>
        <dbReference type="ARBA" id="ARBA00023015"/>
    </source>
</evidence>
<dbReference type="RefSeq" id="WP_155189463.1">
    <property type="nucleotide sequence ID" value="NZ_BAAAEA010000007.1"/>
</dbReference>
<dbReference type="InterPro" id="IPR052158">
    <property type="entry name" value="INH-QAR"/>
</dbReference>
<accession>A0ABY1PQ02</accession>
<gene>
    <name evidence="4" type="ORF">SAMN06265374_0013</name>
</gene>
<protein>
    <submittedName>
        <fullName evidence="4">Transcriptional regulator, AraC family with amidase-like domain</fullName>
    </submittedName>
</protein>
<evidence type="ECO:0000313" key="4">
    <source>
        <dbReference type="EMBL" id="SMP37215.1"/>
    </source>
</evidence>
<dbReference type="InterPro" id="IPR009057">
    <property type="entry name" value="Homeodomain-like_sf"/>
</dbReference>
<proteinExistence type="predicted"/>
<organism evidence="4 5">
    <name type="scientific">Roseibium denhamense</name>
    <dbReference type="NCBI Taxonomy" id="76305"/>
    <lineage>
        <taxon>Bacteria</taxon>
        <taxon>Pseudomonadati</taxon>
        <taxon>Pseudomonadota</taxon>
        <taxon>Alphaproteobacteria</taxon>
        <taxon>Hyphomicrobiales</taxon>
        <taxon>Stappiaceae</taxon>
        <taxon>Roseibium</taxon>
    </lineage>
</organism>
<dbReference type="SUPFAM" id="SSF46689">
    <property type="entry name" value="Homeodomain-like"/>
    <property type="match status" value="2"/>
</dbReference>
<dbReference type="SMART" id="SM00342">
    <property type="entry name" value="HTH_ARAC"/>
    <property type="match status" value="1"/>
</dbReference>
<feature type="domain" description="HTH araC/xylS-type" evidence="3">
    <location>
        <begin position="227"/>
        <end position="325"/>
    </location>
</feature>
<dbReference type="PANTHER" id="PTHR43130:SF3">
    <property type="entry name" value="HTH-TYPE TRANSCRIPTIONAL REGULATOR RV1931C"/>
    <property type="match status" value="1"/>
</dbReference>
<reference evidence="4 5" key="1">
    <citation type="submission" date="2017-05" db="EMBL/GenBank/DDBJ databases">
        <authorList>
            <person name="Varghese N."/>
            <person name="Submissions S."/>
        </authorList>
    </citation>
    <scope>NUCLEOTIDE SEQUENCE [LARGE SCALE GENOMIC DNA]</scope>
    <source>
        <strain evidence="4 5">DSM 15949</strain>
    </source>
</reference>
<dbReference type="Gene3D" id="1.10.10.60">
    <property type="entry name" value="Homeodomain-like"/>
    <property type="match status" value="1"/>
</dbReference>
<dbReference type="InterPro" id="IPR029062">
    <property type="entry name" value="Class_I_gatase-like"/>
</dbReference>
<evidence type="ECO:0000256" key="2">
    <source>
        <dbReference type="ARBA" id="ARBA00023163"/>
    </source>
</evidence>
<dbReference type="Pfam" id="PF12833">
    <property type="entry name" value="HTH_18"/>
    <property type="match status" value="1"/>
</dbReference>
<evidence type="ECO:0000259" key="3">
    <source>
        <dbReference type="PROSITE" id="PS01124"/>
    </source>
</evidence>
<dbReference type="PROSITE" id="PS01124">
    <property type="entry name" value="HTH_ARAC_FAMILY_2"/>
    <property type="match status" value="1"/>
</dbReference>
<dbReference type="Pfam" id="PF01965">
    <property type="entry name" value="DJ-1_PfpI"/>
    <property type="match status" value="1"/>
</dbReference>
<evidence type="ECO:0000313" key="5">
    <source>
        <dbReference type="Proteomes" id="UP001157914"/>
    </source>
</evidence>
<keyword evidence="5" id="KW-1185">Reference proteome</keyword>